<dbReference type="InterPro" id="IPR003445">
    <property type="entry name" value="Cat_transpt"/>
</dbReference>
<evidence type="ECO:0000256" key="1">
    <source>
        <dbReference type="ARBA" id="ARBA00004141"/>
    </source>
</evidence>
<evidence type="ECO:0000313" key="8">
    <source>
        <dbReference type="EMBL" id="GKT51842.1"/>
    </source>
</evidence>
<name>A0AA37US26_9PEZI</name>
<sequence length="169" mass="18681">MMYIAVFLIAISVCASNTYEERALGIWAPDATSLDENDGVSYVTDHMRNQLSFDLWYIFLGTFLVCIAEARRITDLSEPSSGNVGLSLGGPLGNTSMSGHYSVFSKVVICLMMIRGRHRGLPYALDRAITLPTRDDDDTQNEKMTRPFRFDSPPPVRAMVALAKAHTAS</sequence>
<dbReference type="GO" id="GO:0030007">
    <property type="term" value="P:intracellular potassium ion homeostasis"/>
    <property type="evidence" value="ECO:0007669"/>
    <property type="project" value="TreeGrafter"/>
</dbReference>
<dbReference type="AlphaFoldDB" id="A0AA37US26"/>
<evidence type="ECO:0000256" key="5">
    <source>
        <dbReference type="ARBA" id="ARBA00023065"/>
    </source>
</evidence>
<evidence type="ECO:0000313" key="9">
    <source>
        <dbReference type="Proteomes" id="UP001055115"/>
    </source>
</evidence>
<dbReference type="Pfam" id="PF02386">
    <property type="entry name" value="TrkH"/>
    <property type="match status" value="1"/>
</dbReference>
<evidence type="ECO:0000256" key="3">
    <source>
        <dbReference type="ARBA" id="ARBA00022692"/>
    </source>
</evidence>
<keyword evidence="7" id="KW-0732">Signal</keyword>
<keyword evidence="3" id="KW-0812">Transmembrane</keyword>
<dbReference type="GO" id="GO:0005886">
    <property type="term" value="C:plasma membrane"/>
    <property type="evidence" value="ECO:0007669"/>
    <property type="project" value="TreeGrafter"/>
</dbReference>
<evidence type="ECO:0000256" key="6">
    <source>
        <dbReference type="ARBA" id="ARBA00023136"/>
    </source>
</evidence>
<keyword evidence="2" id="KW-0813">Transport</keyword>
<evidence type="ECO:0000256" key="7">
    <source>
        <dbReference type="SAM" id="SignalP"/>
    </source>
</evidence>
<evidence type="ECO:0000256" key="4">
    <source>
        <dbReference type="ARBA" id="ARBA00022989"/>
    </source>
</evidence>
<reference evidence="8 9" key="1">
    <citation type="submission" date="2022-03" db="EMBL/GenBank/DDBJ databases">
        <title>Genome data of Colletotrichum spp.</title>
        <authorList>
            <person name="Utami Y.D."/>
            <person name="Hiruma K."/>
        </authorList>
    </citation>
    <scope>NUCLEOTIDE SEQUENCE [LARGE SCALE GENOMIC DNA]</scope>
    <source>
        <strain evidence="8 9">MAFF 239500</strain>
    </source>
</reference>
<keyword evidence="4" id="KW-1133">Transmembrane helix</keyword>
<accession>A0AA37US26</accession>
<keyword evidence="5" id="KW-0406">Ion transport</keyword>
<keyword evidence="9" id="KW-1185">Reference proteome</keyword>
<feature type="signal peptide" evidence="7">
    <location>
        <begin position="1"/>
        <end position="16"/>
    </location>
</feature>
<protein>
    <submittedName>
        <fullName evidence="8">Low-affinity potassium transport protein</fullName>
    </submittedName>
</protein>
<dbReference type="Proteomes" id="UP001055115">
    <property type="component" value="Unassembled WGS sequence"/>
</dbReference>
<dbReference type="InterPro" id="IPR051143">
    <property type="entry name" value="TrkH_K-transport"/>
</dbReference>
<gene>
    <name evidence="8" type="ORF">ColSpa_12023</name>
</gene>
<keyword evidence="6" id="KW-0472">Membrane</keyword>
<proteinExistence type="predicted"/>
<dbReference type="GeneID" id="73332825"/>
<dbReference type="PANTHER" id="PTHR31064:SF5">
    <property type="entry name" value="POTASSIUM ION TRANSPORTER (EUROFUNG)"/>
    <property type="match status" value="1"/>
</dbReference>
<dbReference type="GO" id="GO:1990573">
    <property type="term" value="P:potassium ion import across plasma membrane"/>
    <property type="evidence" value="ECO:0007669"/>
    <property type="project" value="TreeGrafter"/>
</dbReference>
<dbReference type="EMBL" id="BQXU01000055">
    <property type="protein sequence ID" value="GKT51842.1"/>
    <property type="molecule type" value="Genomic_DNA"/>
</dbReference>
<comment type="caution">
    <text evidence="8">The sequence shown here is derived from an EMBL/GenBank/DDBJ whole genome shotgun (WGS) entry which is preliminary data.</text>
</comment>
<organism evidence="8 9">
    <name type="scientific">Colletotrichum spaethianum</name>
    <dbReference type="NCBI Taxonomy" id="700344"/>
    <lineage>
        <taxon>Eukaryota</taxon>
        <taxon>Fungi</taxon>
        <taxon>Dikarya</taxon>
        <taxon>Ascomycota</taxon>
        <taxon>Pezizomycotina</taxon>
        <taxon>Sordariomycetes</taxon>
        <taxon>Hypocreomycetidae</taxon>
        <taxon>Glomerellales</taxon>
        <taxon>Glomerellaceae</taxon>
        <taxon>Colletotrichum</taxon>
        <taxon>Colletotrichum spaethianum species complex</taxon>
    </lineage>
</organism>
<dbReference type="PANTHER" id="PTHR31064">
    <property type="entry name" value="POTASSIUM TRANSPORT PROTEIN DDB_G0292412-RELATED"/>
    <property type="match status" value="1"/>
</dbReference>
<evidence type="ECO:0000256" key="2">
    <source>
        <dbReference type="ARBA" id="ARBA00022448"/>
    </source>
</evidence>
<comment type="subcellular location">
    <subcellularLocation>
        <location evidence="1">Membrane</location>
        <topology evidence="1">Multi-pass membrane protein</topology>
    </subcellularLocation>
</comment>
<feature type="chain" id="PRO_5041277206" evidence="7">
    <location>
        <begin position="17"/>
        <end position="169"/>
    </location>
</feature>
<dbReference type="RefSeq" id="XP_049134192.1">
    <property type="nucleotide sequence ID" value="XM_049278235.1"/>
</dbReference>
<dbReference type="GO" id="GO:0140107">
    <property type="term" value="F:high-affinity potassium ion transmembrane transporter activity"/>
    <property type="evidence" value="ECO:0007669"/>
    <property type="project" value="TreeGrafter"/>
</dbReference>